<sequence>MVSDTAMVTIMAMVIVRLRQSPTSTSDRTYFARIGFPSVAIRVRSGWRPARQVVGGRHHYGDAARRPAEVTQP</sequence>
<gene>
    <name evidence="1" type="ORF">GCM10010201_22560</name>
</gene>
<accession>A0ABN3NIZ4</accession>
<dbReference type="EMBL" id="BAAARY010000009">
    <property type="protein sequence ID" value="GAA2523663.1"/>
    <property type="molecule type" value="Genomic_DNA"/>
</dbReference>
<name>A0ABN3NIZ4_9ACTN</name>
<reference evidence="1 2" key="1">
    <citation type="journal article" date="2019" name="Int. J. Syst. Evol. Microbiol.">
        <title>The Global Catalogue of Microorganisms (GCM) 10K type strain sequencing project: providing services to taxonomists for standard genome sequencing and annotation.</title>
        <authorList>
            <consortium name="The Broad Institute Genomics Platform"/>
            <consortium name="The Broad Institute Genome Sequencing Center for Infectious Disease"/>
            <person name="Wu L."/>
            <person name="Ma J."/>
        </authorList>
    </citation>
    <scope>NUCLEOTIDE SEQUENCE [LARGE SCALE GENOMIC DNA]</scope>
    <source>
        <strain evidence="1 2">JCM 3367</strain>
    </source>
</reference>
<dbReference type="Proteomes" id="UP001499978">
    <property type="component" value="Unassembled WGS sequence"/>
</dbReference>
<keyword evidence="2" id="KW-1185">Reference proteome</keyword>
<evidence type="ECO:0000313" key="1">
    <source>
        <dbReference type="EMBL" id="GAA2523663.1"/>
    </source>
</evidence>
<evidence type="ECO:0000313" key="2">
    <source>
        <dbReference type="Proteomes" id="UP001499978"/>
    </source>
</evidence>
<comment type="caution">
    <text evidence="1">The sequence shown here is derived from an EMBL/GenBank/DDBJ whole genome shotgun (WGS) entry which is preliminary data.</text>
</comment>
<protein>
    <submittedName>
        <fullName evidence="1">Uncharacterized protein</fullName>
    </submittedName>
</protein>
<organism evidence="1 2">
    <name type="scientific">Pilimelia columellifera subsp. columellifera</name>
    <dbReference type="NCBI Taxonomy" id="706583"/>
    <lineage>
        <taxon>Bacteria</taxon>
        <taxon>Bacillati</taxon>
        <taxon>Actinomycetota</taxon>
        <taxon>Actinomycetes</taxon>
        <taxon>Micromonosporales</taxon>
        <taxon>Micromonosporaceae</taxon>
        <taxon>Pilimelia</taxon>
    </lineage>
</organism>
<proteinExistence type="predicted"/>